<feature type="compositionally biased region" description="Low complexity" evidence="15">
    <location>
        <begin position="262"/>
        <end position="273"/>
    </location>
</feature>
<dbReference type="EMBL" id="PKPP01001537">
    <property type="protein sequence ID" value="PWA81899.1"/>
    <property type="molecule type" value="Genomic_DNA"/>
</dbReference>
<keyword evidence="8 14" id="KW-0863">Zinc-finger</keyword>
<keyword evidence="19" id="KW-1185">Reference proteome</keyword>
<keyword evidence="5" id="KW-0808">Transferase</keyword>
<comment type="similarity">
    <text evidence="13">Belongs to the RING-type zinc finger family. ATL subfamily.</text>
</comment>
<evidence type="ECO:0000256" key="8">
    <source>
        <dbReference type="ARBA" id="ARBA00022771"/>
    </source>
</evidence>
<comment type="subcellular location">
    <subcellularLocation>
        <location evidence="2">Membrane</location>
        <topology evidence="2">Single-pass membrane protein</topology>
    </subcellularLocation>
</comment>
<dbReference type="FunFam" id="3.30.40.10:FF:000187">
    <property type="entry name" value="E3 ubiquitin-protein ligase ATL6"/>
    <property type="match status" value="1"/>
</dbReference>
<dbReference type="OrthoDB" id="8062037at2759"/>
<dbReference type="PANTHER" id="PTHR46913:SF1">
    <property type="entry name" value="RING-H2 FINGER PROTEIN ATL16"/>
    <property type="match status" value="1"/>
</dbReference>
<feature type="region of interest" description="Disordered" evidence="15">
    <location>
        <begin position="1"/>
        <end position="22"/>
    </location>
</feature>
<dbReference type="InterPro" id="IPR044600">
    <property type="entry name" value="ATL1/ATL16-like"/>
</dbReference>
<evidence type="ECO:0000256" key="1">
    <source>
        <dbReference type="ARBA" id="ARBA00000900"/>
    </source>
</evidence>
<dbReference type="CDD" id="cd16461">
    <property type="entry name" value="RING-H2_EL5-like"/>
    <property type="match status" value="1"/>
</dbReference>
<gene>
    <name evidence="18" type="ORF">CTI12_AA184040</name>
</gene>
<evidence type="ECO:0000256" key="7">
    <source>
        <dbReference type="ARBA" id="ARBA00022723"/>
    </source>
</evidence>
<accession>A0A2U1P812</accession>
<evidence type="ECO:0000256" key="4">
    <source>
        <dbReference type="ARBA" id="ARBA00012483"/>
    </source>
</evidence>
<feature type="compositionally biased region" description="Polar residues" evidence="15">
    <location>
        <begin position="1"/>
        <end position="16"/>
    </location>
</feature>
<evidence type="ECO:0000313" key="19">
    <source>
        <dbReference type="Proteomes" id="UP000245207"/>
    </source>
</evidence>
<evidence type="ECO:0000256" key="11">
    <source>
        <dbReference type="ARBA" id="ARBA00022989"/>
    </source>
</evidence>
<dbReference type="PANTHER" id="PTHR46913">
    <property type="entry name" value="RING-H2 FINGER PROTEIN ATL16"/>
    <property type="match status" value="1"/>
</dbReference>
<evidence type="ECO:0000256" key="15">
    <source>
        <dbReference type="SAM" id="MobiDB-lite"/>
    </source>
</evidence>
<comment type="pathway">
    <text evidence="3">Protein modification; protein ubiquitination.</text>
</comment>
<evidence type="ECO:0000256" key="3">
    <source>
        <dbReference type="ARBA" id="ARBA00004906"/>
    </source>
</evidence>
<evidence type="ECO:0000256" key="6">
    <source>
        <dbReference type="ARBA" id="ARBA00022692"/>
    </source>
</evidence>
<dbReference type="InterPro" id="IPR001841">
    <property type="entry name" value="Znf_RING"/>
</dbReference>
<dbReference type="Proteomes" id="UP000245207">
    <property type="component" value="Unassembled WGS sequence"/>
</dbReference>
<reference evidence="18 19" key="1">
    <citation type="journal article" date="2018" name="Mol. Plant">
        <title>The genome of Artemisia annua provides insight into the evolution of Asteraceae family and artemisinin biosynthesis.</title>
        <authorList>
            <person name="Shen Q."/>
            <person name="Zhang L."/>
            <person name="Liao Z."/>
            <person name="Wang S."/>
            <person name="Yan T."/>
            <person name="Shi P."/>
            <person name="Liu M."/>
            <person name="Fu X."/>
            <person name="Pan Q."/>
            <person name="Wang Y."/>
            <person name="Lv Z."/>
            <person name="Lu X."/>
            <person name="Zhang F."/>
            <person name="Jiang W."/>
            <person name="Ma Y."/>
            <person name="Chen M."/>
            <person name="Hao X."/>
            <person name="Li L."/>
            <person name="Tang Y."/>
            <person name="Lv G."/>
            <person name="Zhou Y."/>
            <person name="Sun X."/>
            <person name="Brodelius P.E."/>
            <person name="Rose J.K.C."/>
            <person name="Tang K."/>
        </authorList>
    </citation>
    <scope>NUCLEOTIDE SEQUENCE [LARGE SCALE GENOMIC DNA]</scope>
    <source>
        <strain evidence="19">cv. Huhao1</strain>
        <tissue evidence="18">Leaf</tissue>
    </source>
</reference>
<dbReference type="SUPFAM" id="SSF57850">
    <property type="entry name" value="RING/U-box"/>
    <property type="match status" value="1"/>
</dbReference>
<keyword evidence="11 16" id="KW-1133">Transmembrane helix</keyword>
<dbReference type="Gene3D" id="3.30.40.10">
    <property type="entry name" value="Zinc/RING finger domain, C3HC4 (zinc finger)"/>
    <property type="match status" value="1"/>
</dbReference>
<evidence type="ECO:0000256" key="2">
    <source>
        <dbReference type="ARBA" id="ARBA00004167"/>
    </source>
</evidence>
<dbReference type="GO" id="GO:0008270">
    <property type="term" value="F:zinc ion binding"/>
    <property type="evidence" value="ECO:0007669"/>
    <property type="project" value="UniProtKB-KW"/>
</dbReference>
<dbReference type="GO" id="GO:0016567">
    <property type="term" value="P:protein ubiquitination"/>
    <property type="evidence" value="ECO:0007669"/>
    <property type="project" value="InterPro"/>
</dbReference>
<sequence length="291" mass="32606">MTVADTNAEPTTQQHRWGQEQEQEASKSYALSGKIMLASIIVLFVVVVFLLLLHLYARWYLLRLQRNNPNQRRDRRNRSRRVVFYVDSNRTPSTPTGGLDPSILKSLPLFVYSSKPDSDANTPECAVCLSEFETGETGRVLPKCKHSFHTECIDMWFHSNSTCPLCRSTVEPVHICEPDQDVKILIEPGSSRPDKSVTEPGSSNVNETVSYGDKRKGVDIRIDVPNRSELRVETGLRIMSPSQGFRSPRNMLMRILTMSRKSPAVSPSGVGPSFLAPTTESHVELASESSR</sequence>
<evidence type="ECO:0000259" key="17">
    <source>
        <dbReference type="PROSITE" id="PS50089"/>
    </source>
</evidence>
<feature type="region of interest" description="Disordered" evidence="15">
    <location>
        <begin position="261"/>
        <end position="291"/>
    </location>
</feature>
<evidence type="ECO:0000256" key="12">
    <source>
        <dbReference type="ARBA" id="ARBA00023136"/>
    </source>
</evidence>
<evidence type="ECO:0000256" key="10">
    <source>
        <dbReference type="ARBA" id="ARBA00022833"/>
    </source>
</evidence>
<keyword evidence="7" id="KW-0479">Metal-binding</keyword>
<evidence type="ECO:0000256" key="16">
    <source>
        <dbReference type="SAM" id="Phobius"/>
    </source>
</evidence>
<keyword evidence="6 16" id="KW-0812">Transmembrane</keyword>
<feature type="transmembrane region" description="Helical" evidence="16">
    <location>
        <begin position="35"/>
        <end position="57"/>
    </location>
</feature>
<evidence type="ECO:0000256" key="14">
    <source>
        <dbReference type="PROSITE-ProRule" id="PRU00175"/>
    </source>
</evidence>
<keyword evidence="12 16" id="KW-0472">Membrane</keyword>
<dbReference type="GO" id="GO:0016020">
    <property type="term" value="C:membrane"/>
    <property type="evidence" value="ECO:0007669"/>
    <property type="project" value="UniProtKB-SubCell"/>
</dbReference>
<comment type="caution">
    <text evidence="18">The sequence shown here is derived from an EMBL/GenBank/DDBJ whole genome shotgun (WGS) entry which is preliminary data.</text>
</comment>
<dbReference type="GO" id="GO:0061630">
    <property type="term" value="F:ubiquitin protein ligase activity"/>
    <property type="evidence" value="ECO:0007669"/>
    <property type="project" value="UniProtKB-EC"/>
</dbReference>
<dbReference type="Pfam" id="PF13639">
    <property type="entry name" value="zf-RING_2"/>
    <property type="match status" value="1"/>
</dbReference>
<dbReference type="InterPro" id="IPR013083">
    <property type="entry name" value="Znf_RING/FYVE/PHD"/>
</dbReference>
<feature type="domain" description="RING-type" evidence="17">
    <location>
        <begin position="125"/>
        <end position="167"/>
    </location>
</feature>
<proteinExistence type="inferred from homology"/>
<keyword evidence="10" id="KW-0862">Zinc</keyword>
<evidence type="ECO:0000256" key="5">
    <source>
        <dbReference type="ARBA" id="ARBA00022679"/>
    </source>
</evidence>
<evidence type="ECO:0000256" key="9">
    <source>
        <dbReference type="ARBA" id="ARBA00022786"/>
    </source>
</evidence>
<organism evidence="18 19">
    <name type="scientific">Artemisia annua</name>
    <name type="common">Sweet wormwood</name>
    <dbReference type="NCBI Taxonomy" id="35608"/>
    <lineage>
        <taxon>Eukaryota</taxon>
        <taxon>Viridiplantae</taxon>
        <taxon>Streptophyta</taxon>
        <taxon>Embryophyta</taxon>
        <taxon>Tracheophyta</taxon>
        <taxon>Spermatophyta</taxon>
        <taxon>Magnoliopsida</taxon>
        <taxon>eudicotyledons</taxon>
        <taxon>Gunneridae</taxon>
        <taxon>Pentapetalae</taxon>
        <taxon>asterids</taxon>
        <taxon>campanulids</taxon>
        <taxon>Asterales</taxon>
        <taxon>Asteraceae</taxon>
        <taxon>Asteroideae</taxon>
        <taxon>Anthemideae</taxon>
        <taxon>Artemisiinae</taxon>
        <taxon>Artemisia</taxon>
    </lineage>
</organism>
<dbReference type="PROSITE" id="PS50089">
    <property type="entry name" value="ZF_RING_2"/>
    <property type="match status" value="1"/>
</dbReference>
<evidence type="ECO:0000256" key="13">
    <source>
        <dbReference type="ARBA" id="ARBA00024209"/>
    </source>
</evidence>
<feature type="compositionally biased region" description="Polar residues" evidence="15">
    <location>
        <begin position="199"/>
        <end position="209"/>
    </location>
</feature>
<dbReference type="EC" id="2.3.2.27" evidence="4"/>
<protein>
    <recommendedName>
        <fullName evidence="4">RING-type E3 ubiquitin transferase</fullName>
        <ecNumber evidence="4">2.3.2.27</ecNumber>
    </recommendedName>
</protein>
<dbReference type="SMART" id="SM00184">
    <property type="entry name" value="RING"/>
    <property type="match status" value="1"/>
</dbReference>
<dbReference type="AlphaFoldDB" id="A0A2U1P812"/>
<evidence type="ECO:0000313" key="18">
    <source>
        <dbReference type="EMBL" id="PWA81899.1"/>
    </source>
</evidence>
<feature type="compositionally biased region" description="Basic and acidic residues" evidence="15">
    <location>
        <begin position="281"/>
        <end position="291"/>
    </location>
</feature>
<keyword evidence="9" id="KW-0833">Ubl conjugation pathway</keyword>
<comment type="catalytic activity">
    <reaction evidence="1">
        <text>S-ubiquitinyl-[E2 ubiquitin-conjugating enzyme]-L-cysteine + [acceptor protein]-L-lysine = [E2 ubiquitin-conjugating enzyme]-L-cysteine + N(6)-ubiquitinyl-[acceptor protein]-L-lysine.</text>
        <dbReference type="EC" id="2.3.2.27"/>
    </reaction>
</comment>
<name>A0A2U1P812_ARTAN</name>
<feature type="region of interest" description="Disordered" evidence="15">
    <location>
        <begin position="187"/>
        <end position="210"/>
    </location>
</feature>